<keyword evidence="3" id="KW-1185">Reference proteome</keyword>
<evidence type="ECO:0008006" key="4">
    <source>
        <dbReference type="Google" id="ProtNLM"/>
    </source>
</evidence>
<keyword evidence="1" id="KW-0812">Transmembrane</keyword>
<accession>A0ABP0PCX0</accession>
<evidence type="ECO:0000313" key="2">
    <source>
        <dbReference type="EMBL" id="CAK9073591.1"/>
    </source>
</evidence>
<feature type="transmembrane region" description="Helical" evidence="1">
    <location>
        <begin position="98"/>
        <end position="120"/>
    </location>
</feature>
<evidence type="ECO:0000256" key="1">
    <source>
        <dbReference type="SAM" id="Phobius"/>
    </source>
</evidence>
<sequence length="151" mass="16098">MASSYAAEALAWKALAFFCTALRLLVRMVASARPTWHEDPCAAHGRRKLRLEPACTASLPLSRRQSSDGLVDAKLAAFPKMGLVKVLLHVPGAAGDSLAIGVSTLSTTWCTFIATTYALYHIGPGSASLDAFFAFLMLCAAGRFLVLQPRG</sequence>
<proteinExistence type="predicted"/>
<comment type="caution">
    <text evidence="2">The sequence shown here is derived from an EMBL/GenBank/DDBJ whole genome shotgun (WGS) entry which is preliminary data.</text>
</comment>
<dbReference type="EMBL" id="CAXAMN010022906">
    <property type="protein sequence ID" value="CAK9073591.1"/>
    <property type="molecule type" value="Genomic_DNA"/>
</dbReference>
<protein>
    <recommendedName>
        <fullName evidence="4">Solute carrier family 40 protein</fullName>
    </recommendedName>
</protein>
<dbReference type="Proteomes" id="UP001642484">
    <property type="component" value="Unassembled WGS sequence"/>
</dbReference>
<feature type="transmembrane region" description="Helical" evidence="1">
    <location>
        <begin position="6"/>
        <end position="26"/>
    </location>
</feature>
<reference evidence="2 3" key="1">
    <citation type="submission" date="2024-02" db="EMBL/GenBank/DDBJ databases">
        <authorList>
            <person name="Chen Y."/>
            <person name="Shah S."/>
            <person name="Dougan E. K."/>
            <person name="Thang M."/>
            <person name="Chan C."/>
        </authorList>
    </citation>
    <scope>NUCLEOTIDE SEQUENCE [LARGE SCALE GENOMIC DNA]</scope>
</reference>
<name>A0ABP0PCX0_9DINO</name>
<keyword evidence="1" id="KW-1133">Transmembrane helix</keyword>
<organism evidence="2 3">
    <name type="scientific">Durusdinium trenchii</name>
    <dbReference type="NCBI Taxonomy" id="1381693"/>
    <lineage>
        <taxon>Eukaryota</taxon>
        <taxon>Sar</taxon>
        <taxon>Alveolata</taxon>
        <taxon>Dinophyceae</taxon>
        <taxon>Suessiales</taxon>
        <taxon>Symbiodiniaceae</taxon>
        <taxon>Durusdinium</taxon>
    </lineage>
</organism>
<keyword evidence="1" id="KW-0472">Membrane</keyword>
<feature type="transmembrane region" description="Helical" evidence="1">
    <location>
        <begin position="126"/>
        <end position="146"/>
    </location>
</feature>
<gene>
    <name evidence="2" type="ORF">CCMP2556_LOCUS36245</name>
</gene>
<evidence type="ECO:0000313" key="3">
    <source>
        <dbReference type="Proteomes" id="UP001642484"/>
    </source>
</evidence>